<evidence type="ECO:0000256" key="1">
    <source>
        <dbReference type="ARBA" id="ARBA00005964"/>
    </source>
</evidence>
<protein>
    <recommendedName>
        <fullName evidence="3">Carboxylic ester hydrolase</fullName>
        <ecNumber evidence="3">3.1.1.-</ecNumber>
    </recommendedName>
</protein>
<dbReference type="GO" id="GO:0016787">
    <property type="term" value="F:hydrolase activity"/>
    <property type="evidence" value="ECO:0007669"/>
    <property type="project" value="UniProtKB-KW"/>
</dbReference>
<dbReference type="SUPFAM" id="SSF53474">
    <property type="entry name" value="alpha/beta-Hydrolases"/>
    <property type="match status" value="1"/>
</dbReference>
<dbReference type="EC" id="3.1.1.-" evidence="3"/>
<evidence type="ECO:0000259" key="4">
    <source>
        <dbReference type="Pfam" id="PF00135"/>
    </source>
</evidence>
<dbReference type="Gene3D" id="3.40.50.1820">
    <property type="entry name" value="alpha/beta hydrolase"/>
    <property type="match status" value="1"/>
</dbReference>
<proteinExistence type="inferred from homology"/>
<dbReference type="RefSeq" id="WP_369188251.1">
    <property type="nucleotide sequence ID" value="NZ_CP163431.1"/>
</dbReference>
<dbReference type="Pfam" id="PF00135">
    <property type="entry name" value="COesterase"/>
    <property type="match status" value="1"/>
</dbReference>
<dbReference type="InterPro" id="IPR050309">
    <property type="entry name" value="Type-B_Carboxylest/Lipase"/>
</dbReference>
<dbReference type="InterPro" id="IPR006311">
    <property type="entry name" value="TAT_signal"/>
</dbReference>
<keyword evidence="3" id="KW-0732">Signal</keyword>
<dbReference type="EMBL" id="CP163431">
    <property type="protein sequence ID" value="XDQ02018.1"/>
    <property type="molecule type" value="Genomic_DNA"/>
</dbReference>
<evidence type="ECO:0000313" key="5">
    <source>
        <dbReference type="EMBL" id="XDQ02018.1"/>
    </source>
</evidence>
<feature type="chain" id="PRO_5044044111" description="Carboxylic ester hydrolase" evidence="3">
    <location>
        <begin position="34"/>
        <end position="550"/>
    </location>
</feature>
<feature type="domain" description="Carboxylesterase type B" evidence="4">
    <location>
        <begin position="48"/>
        <end position="524"/>
    </location>
</feature>
<dbReference type="InterPro" id="IPR002018">
    <property type="entry name" value="CarbesteraseB"/>
</dbReference>
<dbReference type="PROSITE" id="PS51318">
    <property type="entry name" value="TAT"/>
    <property type="match status" value="1"/>
</dbReference>
<sequence>MLSNAMNRRTFLNGSLTVAATAVLVGTGTSAGAAGRTSTATPFTGPLRIDTGRVSGVASLVSGVTVFKGLPYAATTAGANRWRPPQRAASWTGVRVADTFGDICPQQLMGSAPVSMSEDCLNLNVWTAAASSHEKRPVLVWIYGGRFTGGYASDPGFDGAGLAAKGLVVVTLNYRTGVFGFLSTPELSAESGHQASGNYGLLDQISALRWVRRNISAFGGDPHRVTIAGQSAGGASVMHLIYSPLAKGLFQGAISESAGARATRDPEIAALAASYRTLATAESQGTAYAKTLGTTSLTALRALDSAKLMAGQNASDTTVSGPVNGNPPEFRPVLDGWVKPWTYEQALAGGHLNDVPVLAGGNKDENGASPTPTVKLADYLSTAEKEYGTLADEFLKLYPATTDTEAGQARNASARESSRVSANLWAAQWAKVAKSAVFTYYWEHVPPTSTDANSRGAYHGSEINYVFDNLYATNLPWTDADRTVADTLSDYVVNFATHGDPNGQGLTRWPAVNHRFATTMELGDRFGALALADPAKVDFFERFFASQKPW</sequence>
<dbReference type="InterPro" id="IPR029058">
    <property type="entry name" value="AB_hydrolase_fold"/>
</dbReference>
<dbReference type="InterPro" id="IPR019826">
    <property type="entry name" value="Carboxylesterase_B_AS"/>
</dbReference>
<gene>
    <name evidence="5" type="ORF">AB5J58_18265</name>
</gene>
<evidence type="ECO:0000256" key="2">
    <source>
        <dbReference type="ARBA" id="ARBA00022801"/>
    </source>
</evidence>
<feature type="signal peptide" evidence="3">
    <location>
        <begin position="1"/>
        <end position="33"/>
    </location>
</feature>
<dbReference type="PROSITE" id="PS00122">
    <property type="entry name" value="CARBOXYLESTERASE_B_1"/>
    <property type="match status" value="1"/>
</dbReference>
<reference evidence="5" key="1">
    <citation type="submission" date="2024-07" db="EMBL/GenBank/DDBJ databases">
        <authorList>
            <person name="Yu S.T."/>
        </authorList>
    </citation>
    <scope>NUCLEOTIDE SEQUENCE</scope>
    <source>
        <strain evidence="5">R08</strain>
    </source>
</reference>
<accession>A0AB39MB03</accession>
<dbReference type="AlphaFoldDB" id="A0AB39MB03"/>
<dbReference type="PANTHER" id="PTHR11559">
    <property type="entry name" value="CARBOXYLESTERASE"/>
    <property type="match status" value="1"/>
</dbReference>
<comment type="similarity">
    <text evidence="1 3">Belongs to the type-B carboxylesterase/lipase family.</text>
</comment>
<evidence type="ECO:0000256" key="3">
    <source>
        <dbReference type="RuleBase" id="RU361235"/>
    </source>
</evidence>
<name>A0AB39MB03_9ACTN</name>
<keyword evidence="2 3" id="KW-0378">Hydrolase</keyword>
<organism evidence="5">
    <name type="scientific">Streptomyces sp. R08</name>
    <dbReference type="NCBI Taxonomy" id="3238624"/>
    <lineage>
        <taxon>Bacteria</taxon>
        <taxon>Bacillati</taxon>
        <taxon>Actinomycetota</taxon>
        <taxon>Actinomycetes</taxon>
        <taxon>Kitasatosporales</taxon>
        <taxon>Streptomycetaceae</taxon>
        <taxon>Streptomyces</taxon>
    </lineage>
</organism>